<evidence type="ECO:0000256" key="2">
    <source>
        <dbReference type="ARBA" id="ARBA00022963"/>
    </source>
</evidence>
<dbReference type="PROSITE" id="PS51635">
    <property type="entry name" value="PNPLA"/>
    <property type="match status" value="1"/>
</dbReference>
<sequence>MMALEILERLESICHGARIRQLFDYVVGVSTGAIICAMVAGLDLSIRECKQIYRLFPSRVFQQSKVAGSLGLLLSHSYYDTDNFLVLLRQICGEKTLLDTSTDLFPKVNLACRF</sequence>
<dbReference type="InterPro" id="IPR002641">
    <property type="entry name" value="PNPLA_dom"/>
</dbReference>
<dbReference type="Gene3D" id="3.40.1090.10">
    <property type="entry name" value="Cytosolic phospholipase A2 catalytic domain"/>
    <property type="match status" value="1"/>
</dbReference>
<keyword evidence="1" id="KW-0378">Hydrolase</keyword>
<dbReference type="AlphaFoldDB" id="A0A183J6F3"/>
<gene>
    <name evidence="6" type="ORF">SBAD_LOCUS11451</name>
</gene>
<proteinExistence type="predicted"/>
<dbReference type="EMBL" id="UZAM01015678">
    <property type="protein sequence ID" value="VDP40198.1"/>
    <property type="molecule type" value="Genomic_DNA"/>
</dbReference>
<dbReference type="Proteomes" id="UP000270296">
    <property type="component" value="Unassembled WGS sequence"/>
</dbReference>
<evidence type="ECO:0000313" key="7">
    <source>
        <dbReference type="Proteomes" id="UP000270296"/>
    </source>
</evidence>
<evidence type="ECO:0000256" key="3">
    <source>
        <dbReference type="ARBA" id="ARBA00023098"/>
    </source>
</evidence>
<feature type="short sequence motif" description="GXSXG" evidence="4">
    <location>
        <begin position="28"/>
        <end position="32"/>
    </location>
</feature>
<dbReference type="PANTHER" id="PTHR24185">
    <property type="entry name" value="CALCIUM-INDEPENDENT PHOSPHOLIPASE A2-GAMMA"/>
    <property type="match status" value="1"/>
</dbReference>
<evidence type="ECO:0000256" key="4">
    <source>
        <dbReference type="PROSITE-ProRule" id="PRU01161"/>
    </source>
</evidence>
<dbReference type="InterPro" id="IPR016035">
    <property type="entry name" value="Acyl_Trfase/lysoPLipase"/>
</dbReference>
<evidence type="ECO:0000313" key="6">
    <source>
        <dbReference type="EMBL" id="VDP40198.1"/>
    </source>
</evidence>
<reference evidence="8" key="1">
    <citation type="submission" date="2016-06" db="UniProtKB">
        <authorList>
            <consortium name="WormBaseParasite"/>
        </authorList>
    </citation>
    <scope>IDENTIFICATION</scope>
</reference>
<dbReference type="OrthoDB" id="14252at2759"/>
<name>A0A183J6F3_9BILA</name>
<keyword evidence="3" id="KW-0443">Lipid metabolism</keyword>
<protein>
    <submittedName>
        <fullName evidence="8">PNPLA domain-containing protein</fullName>
    </submittedName>
</protein>
<dbReference type="Pfam" id="PF01734">
    <property type="entry name" value="Patatin"/>
    <property type="match status" value="1"/>
</dbReference>
<evidence type="ECO:0000256" key="1">
    <source>
        <dbReference type="ARBA" id="ARBA00022801"/>
    </source>
</evidence>
<reference evidence="6 7" key="2">
    <citation type="submission" date="2018-11" db="EMBL/GenBank/DDBJ databases">
        <authorList>
            <consortium name="Pathogen Informatics"/>
        </authorList>
    </citation>
    <scope>NUCLEOTIDE SEQUENCE [LARGE SCALE GENOMIC DNA]</scope>
</reference>
<dbReference type="GO" id="GO:0016042">
    <property type="term" value="P:lipid catabolic process"/>
    <property type="evidence" value="ECO:0007669"/>
    <property type="project" value="UniProtKB-KW"/>
</dbReference>
<accession>A0A183J6F3</accession>
<organism evidence="8">
    <name type="scientific">Soboliphyme baturini</name>
    <dbReference type="NCBI Taxonomy" id="241478"/>
    <lineage>
        <taxon>Eukaryota</taxon>
        <taxon>Metazoa</taxon>
        <taxon>Ecdysozoa</taxon>
        <taxon>Nematoda</taxon>
        <taxon>Enoplea</taxon>
        <taxon>Dorylaimia</taxon>
        <taxon>Dioctophymatida</taxon>
        <taxon>Dioctophymatoidea</taxon>
        <taxon>Soboliphymatidae</taxon>
        <taxon>Soboliphyme</taxon>
    </lineage>
</organism>
<keyword evidence="2" id="KW-0442">Lipid degradation</keyword>
<feature type="domain" description="PNPLA" evidence="5">
    <location>
        <begin position="1"/>
        <end position="114"/>
    </location>
</feature>
<keyword evidence="7" id="KW-1185">Reference proteome</keyword>
<dbReference type="SUPFAM" id="SSF52151">
    <property type="entry name" value="FabD/lysophospholipase-like"/>
    <property type="match status" value="1"/>
</dbReference>
<dbReference type="PANTHER" id="PTHR24185:SF1">
    <property type="entry name" value="CALCIUM-INDEPENDENT PHOSPHOLIPASE A2-GAMMA"/>
    <property type="match status" value="1"/>
</dbReference>
<dbReference type="GO" id="GO:0016020">
    <property type="term" value="C:membrane"/>
    <property type="evidence" value="ECO:0007669"/>
    <property type="project" value="TreeGrafter"/>
</dbReference>
<dbReference type="GO" id="GO:0019369">
    <property type="term" value="P:arachidonate metabolic process"/>
    <property type="evidence" value="ECO:0007669"/>
    <property type="project" value="TreeGrafter"/>
</dbReference>
<dbReference type="WBParaSite" id="SBAD_0001183701-mRNA-1">
    <property type="protein sequence ID" value="SBAD_0001183701-mRNA-1"/>
    <property type="gene ID" value="SBAD_0001183701"/>
</dbReference>
<evidence type="ECO:0000259" key="5">
    <source>
        <dbReference type="PROSITE" id="PS51635"/>
    </source>
</evidence>
<dbReference type="GO" id="GO:0047499">
    <property type="term" value="F:calcium-independent phospholipase A2 activity"/>
    <property type="evidence" value="ECO:0007669"/>
    <property type="project" value="TreeGrafter"/>
</dbReference>
<evidence type="ECO:0000313" key="8">
    <source>
        <dbReference type="WBParaSite" id="SBAD_0001183701-mRNA-1"/>
    </source>
</evidence>
<comment type="caution">
    <text evidence="4">Lacks conserved residue(s) required for the propagation of feature annotation.</text>
</comment>